<dbReference type="SUPFAM" id="SSF56219">
    <property type="entry name" value="DNase I-like"/>
    <property type="match status" value="1"/>
</dbReference>
<evidence type="ECO:0000313" key="2">
    <source>
        <dbReference type="EMBL" id="PKH39001.1"/>
    </source>
</evidence>
<evidence type="ECO:0000313" key="4">
    <source>
        <dbReference type="Proteomes" id="UP000199113"/>
    </source>
</evidence>
<keyword evidence="3" id="KW-0378">Hydrolase</keyword>
<sequence>MTTTRTTTRTAAWAFLLTSIVVSVAMVPSAASGVVLPDPSRGEASSTAAAASHLGPPFKVATYNSLFASHTDGRNPRRAQFPHSTVRTRRTVKLFRRSGIDIAGLQELERSARRKFRSLAPEYRIFDASNKAVVWRMDDFTFIEGHTIRTRTYHGRLARTPVVTLRQRATGQHLVVMSVHNPADVRGPAEALRDEATQQELAEVLRYRHTADPVPVVVLGDMNARATFFCAFTESGDMHAAAGGSHVNGVCDAPSFNKGIDWIMGSSDVAFSRFKDAYSTRLATDHPLITAVARITP</sequence>
<evidence type="ECO:0000313" key="5">
    <source>
        <dbReference type="Proteomes" id="UP000233565"/>
    </source>
</evidence>
<dbReference type="EMBL" id="FOKC01000003">
    <property type="protein sequence ID" value="SFB09357.1"/>
    <property type="molecule type" value="Genomic_DNA"/>
</dbReference>
<dbReference type="AlphaFoldDB" id="A0A1I0Y981"/>
<evidence type="ECO:0000313" key="3">
    <source>
        <dbReference type="EMBL" id="SFB09357.1"/>
    </source>
</evidence>
<dbReference type="Gene3D" id="3.60.10.10">
    <property type="entry name" value="Endonuclease/exonuclease/phosphatase"/>
    <property type="match status" value="1"/>
</dbReference>
<keyword evidence="3" id="KW-0269">Exonuclease</keyword>
<name>A0A1I0Y981_9ACTN</name>
<dbReference type="EMBL" id="PJBV01000032">
    <property type="protein sequence ID" value="PKH39001.1"/>
    <property type="molecule type" value="Genomic_DNA"/>
</dbReference>
<dbReference type="Proteomes" id="UP000199113">
    <property type="component" value="Unassembled WGS sequence"/>
</dbReference>
<reference evidence="3" key="1">
    <citation type="submission" date="2016-10" db="EMBL/GenBank/DDBJ databases">
        <authorList>
            <person name="de Groot N.N."/>
        </authorList>
    </citation>
    <scope>NUCLEOTIDE SEQUENCE [LARGE SCALE GENOMIC DNA]</scope>
    <source>
        <strain evidence="3">CGMCC 1.10697</strain>
    </source>
</reference>
<reference evidence="2 5" key="2">
    <citation type="submission" date="2017-12" db="EMBL/GenBank/DDBJ databases">
        <title>Pharmacopeia of the Arctic Ocean.</title>
        <authorList>
            <person name="Collins E."/>
            <person name="Ducluzeau A.-L."/>
        </authorList>
    </citation>
    <scope>NUCLEOTIDE SEQUENCE [LARGE SCALE GENOMIC DNA]</scope>
    <source>
        <strain evidence="2 5">DSM 23325</strain>
    </source>
</reference>
<keyword evidence="3" id="KW-0255">Endonuclease</keyword>
<keyword evidence="5" id="KW-1185">Reference proteome</keyword>
<protein>
    <submittedName>
        <fullName evidence="3">Metal-dependent hydrolase, endonuclease/exonuclease/phosphatase family</fullName>
    </submittedName>
</protein>
<organism evidence="3 4">
    <name type="scientific">Nocardioides alpinus</name>
    <dbReference type="NCBI Taxonomy" id="748909"/>
    <lineage>
        <taxon>Bacteria</taxon>
        <taxon>Bacillati</taxon>
        <taxon>Actinomycetota</taxon>
        <taxon>Actinomycetes</taxon>
        <taxon>Propionibacteriales</taxon>
        <taxon>Nocardioidaceae</taxon>
        <taxon>Nocardioides</taxon>
    </lineage>
</organism>
<gene>
    <name evidence="2" type="ORF">CXG46_14840</name>
    <name evidence="3" type="ORF">SAMN05192575_103310</name>
</gene>
<dbReference type="InterPro" id="IPR036691">
    <property type="entry name" value="Endo/exonu/phosph_ase_sf"/>
</dbReference>
<keyword evidence="3" id="KW-0540">Nuclease</keyword>
<dbReference type="InterPro" id="IPR005135">
    <property type="entry name" value="Endo/exonuclease/phosphatase"/>
</dbReference>
<proteinExistence type="predicted"/>
<dbReference type="RefSeq" id="WP_101228957.1">
    <property type="nucleotide sequence ID" value="NZ_FOKC01000003.1"/>
</dbReference>
<dbReference type="OrthoDB" id="3763091at2"/>
<dbReference type="STRING" id="748909.SAMN05192575_103310"/>
<accession>A0A1I0Y981</accession>
<dbReference type="Pfam" id="PF03372">
    <property type="entry name" value="Exo_endo_phos"/>
    <property type="match status" value="1"/>
</dbReference>
<dbReference type="Proteomes" id="UP000233565">
    <property type="component" value="Unassembled WGS sequence"/>
</dbReference>
<feature type="domain" description="Endonuclease/exonuclease/phosphatase" evidence="1">
    <location>
        <begin position="62"/>
        <end position="270"/>
    </location>
</feature>
<dbReference type="GO" id="GO:0004519">
    <property type="term" value="F:endonuclease activity"/>
    <property type="evidence" value="ECO:0007669"/>
    <property type="project" value="UniProtKB-KW"/>
</dbReference>
<evidence type="ECO:0000259" key="1">
    <source>
        <dbReference type="Pfam" id="PF03372"/>
    </source>
</evidence>
<dbReference type="GO" id="GO:0004527">
    <property type="term" value="F:exonuclease activity"/>
    <property type="evidence" value="ECO:0007669"/>
    <property type="project" value="UniProtKB-KW"/>
</dbReference>